<accession>A0A177AI92</accession>
<evidence type="ECO:0008006" key="7">
    <source>
        <dbReference type="Google" id="ProtNLM"/>
    </source>
</evidence>
<dbReference type="OrthoDB" id="292213at2759"/>
<dbReference type="AlphaFoldDB" id="A0A177AI92"/>
<sequence length="281" mass="31254">MGAVLSFVTGFVAPVFIIVSPITSYADQIAAIYRSKSSAGFSLDIPLIMLVASILRVFYYPGAQYDMSLLIQATIMIIVQVILLHVALENRPSPSSKGGEASQPFSGIKDGEFGNVRPYNFWQWRSPKPYWQFLLYLVITLMACELMFAPFGFAYSFYSSTIGYLGLAIEATLPIPQILANNRTRSCRGFRFSVLVSWIAGDAMKMLWFFTATTEIPWAFKFCGMFQACCDSFLGVQYFMYGTGEAAPSHAHSGISIRQNGGARSPRAVHIPMLEKDDRLD</sequence>
<evidence type="ECO:0000256" key="3">
    <source>
        <dbReference type="ARBA" id="ARBA00022989"/>
    </source>
</evidence>
<evidence type="ECO:0000256" key="2">
    <source>
        <dbReference type="ARBA" id="ARBA00022692"/>
    </source>
</evidence>
<reference evidence="6" key="1">
    <citation type="submission" date="2016-03" db="EMBL/GenBank/DDBJ databases">
        <title>Updated assembly of Pseudogymnoascus destructans, the fungus causing white-nose syndrome of bats.</title>
        <authorList>
            <person name="Palmer J.M."/>
            <person name="Drees K.P."/>
            <person name="Foster J.T."/>
            <person name="Lindner D.L."/>
        </authorList>
    </citation>
    <scope>NUCLEOTIDE SEQUENCE [LARGE SCALE GENOMIC DNA]</scope>
    <source>
        <strain evidence="6">20631-21</strain>
    </source>
</reference>
<dbReference type="RefSeq" id="XP_024327070.1">
    <property type="nucleotide sequence ID" value="XM_024465465.1"/>
</dbReference>
<evidence type="ECO:0000313" key="6">
    <source>
        <dbReference type="EMBL" id="OAF61796.1"/>
    </source>
</evidence>
<evidence type="ECO:0000256" key="1">
    <source>
        <dbReference type="ARBA" id="ARBA00004141"/>
    </source>
</evidence>
<gene>
    <name evidence="6" type="ORF">VC83_01791</name>
</gene>
<dbReference type="GeneID" id="36284879"/>
<keyword evidence="2 5" id="KW-0812">Transmembrane</keyword>
<feature type="transmembrane region" description="Helical" evidence="5">
    <location>
        <begin position="38"/>
        <end position="61"/>
    </location>
</feature>
<comment type="subcellular location">
    <subcellularLocation>
        <location evidence="1">Membrane</location>
        <topology evidence="1">Multi-pass membrane protein</topology>
    </subcellularLocation>
</comment>
<dbReference type="PANTHER" id="PTHR14856:SF9">
    <property type="entry name" value="PQ-LOOP REPEAT-CONTAINING PROTEIN 1"/>
    <property type="match status" value="1"/>
</dbReference>
<feature type="transmembrane region" description="Helical" evidence="5">
    <location>
        <begin position="133"/>
        <end position="155"/>
    </location>
</feature>
<dbReference type="InterPro" id="IPR006603">
    <property type="entry name" value="PQ-loop_rpt"/>
</dbReference>
<dbReference type="GO" id="GO:0042147">
    <property type="term" value="P:retrograde transport, endosome to Golgi"/>
    <property type="evidence" value="ECO:0007669"/>
    <property type="project" value="TreeGrafter"/>
</dbReference>
<name>A0A177AI92_9PEZI</name>
<dbReference type="GO" id="GO:0005829">
    <property type="term" value="C:cytosol"/>
    <property type="evidence" value="ECO:0007669"/>
    <property type="project" value="GOC"/>
</dbReference>
<feature type="transmembrane region" description="Helical" evidence="5">
    <location>
        <begin position="161"/>
        <end position="180"/>
    </location>
</feature>
<feature type="transmembrane region" description="Helical" evidence="5">
    <location>
        <begin position="192"/>
        <end position="210"/>
    </location>
</feature>
<dbReference type="VEuPathDB" id="FungiDB:GMDG_03568"/>
<feature type="transmembrane region" description="Helical" evidence="5">
    <location>
        <begin position="67"/>
        <end position="88"/>
    </location>
</feature>
<dbReference type="GO" id="GO:0016020">
    <property type="term" value="C:membrane"/>
    <property type="evidence" value="ECO:0007669"/>
    <property type="project" value="UniProtKB-SubCell"/>
</dbReference>
<dbReference type="PANTHER" id="PTHR14856">
    <property type="entry name" value="PQ-LOOP REPEAT-CONTAINING PROTEIN 1-LIKE PROTEIN"/>
    <property type="match status" value="1"/>
</dbReference>
<protein>
    <recommendedName>
        <fullName evidence="7">PQ loop repeat protein</fullName>
    </recommendedName>
</protein>
<keyword evidence="4 5" id="KW-0472">Membrane</keyword>
<feature type="transmembrane region" description="Helical" evidence="5">
    <location>
        <begin position="6"/>
        <end position="26"/>
    </location>
</feature>
<evidence type="ECO:0000256" key="4">
    <source>
        <dbReference type="ARBA" id="ARBA00023136"/>
    </source>
</evidence>
<dbReference type="Proteomes" id="UP000077154">
    <property type="component" value="Unassembled WGS sequence"/>
</dbReference>
<dbReference type="FunFam" id="1.20.1280.290:FF:000005">
    <property type="entry name" value="PQ-loop repeat-containing protein 1"/>
    <property type="match status" value="1"/>
</dbReference>
<dbReference type="InterPro" id="IPR052241">
    <property type="entry name" value="SLC66/Scramblase_ANY1"/>
</dbReference>
<keyword evidence="3 5" id="KW-1133">Transmembrane helix</keyword>
<dbReference type="GO" id="GO:0005768">
    <property type="term" value="C:endosome"/>
    <property type="evidence" value="ECO:0007669"/>
    <property type="project" value="TreeGrafter"/>
</dbReference>
<dbReference type="GO" id="GO:0005802">
    <property type="term" value="C:trans-Golgi network"/>
    <property type="evidence" value="ECO:0007669"/>
    <property type="project" value="TreeGrafter"/>
</dbReference>
<organism evidence="6">
    <name type="scientific">Pseudogymnoascus destructans</name>
    <dbReference type="NCBI Taxonomy" id="655981"/>
    <lineage>
        <taxon>Eukaryota</taxon>
        <taxon>Fungi</taxon>
        <taxon>Dikarya</taxon>
        <taxon>Ascomycota</taxon>
        <taxon>Pezizomycotina</taxon>
        <taxon>Leotiomycetes</taxon>
        <taxon>Thelebolales</taxon>
        <taxon>Thelebolaceae</taxon>
        <taxon>Pseudogymnoascus</taxon>
    </lineage>
</organism>
<evidence type="ECO:0000256" key="5">
    <source>
        <dbReference type="SAM" id="Phobius"/>
    </source>
</evidence>
<dbReference type="EMBL" id="KV441388">
    <property type="protein sequence ID" value="OAF61796.1"/>
    <property type="molecule type" value="Genomic_DNA"/>
</dbReference>
<dbReference type="Gene3D" id="1.20.1280.290">
    <property type="match status" value="2"/>
</dbReference>
<dbReference type="eggNOG" id="KOG2913">
    <property type="taxonomic scope" value="Eukaryota"/>
</dbReference>
<dbReference type="Pfam" id="PF04193">
    <property type="entry name" value="PQ-loop"/>
    <property type="match status" value="2"/>
</dbReference>
<dbReference type="GO" id="GO:0045332">
    <property type="term" value="P:phospholipid translocation"/>
    <property type="evidence" value="ECO:0007669"/>
    <property type="project" value="TreeGrafter"/>
</dbReference>
<proteinExistence type="predicted"/>